<organism evidence="1 2">
    <name type="scientific">Aureimonas phyllosphaerae</name>
    <dbReference type="NCBI Taxonomy" id="1166078"/>
    <lineage>
        <taxon>Bacteria</taxon>
        <taxon>Pseudomonadati</taxon>
        <taxon>Pseudomonadota</taxon>
        <taxon>Alphaproteobacteria</taxon>
        <taxon>Hyphomicrobiales</taxon>
        <taxon>Aurantimonadaceae</taxon>
        <taxon>Aureimonas</taxon>
    </lineage>
</organism>
<gene>
    <name evidence="1" type="ORF">GGR05_002047</name>
</gene>
<dbReference type="RefSeq" id="WP_090966526.1">
    <property type="nucleotide sequence ID" value="NZ_FOOA01000031.1"/>
</dbReference>
<accession>A0A7W6BPY6</accession>
<protein>
    <recommendedName>
        <fullName evidence="3">Ammonia monooxygenase</fullName>
    </recommendedName>
</protein>
<comment type="caution">
    <text evidence="1">The sequence shown here is derived from an EMBL/GenBank/DDBJ whole genome shotgun (WGS) entry which is preliminary data.</text>
</comment>
<dbReference type="InterPro" id="IPR045384">
    <property type="entry name" value="DUF6527"/>
</dbReference>
<name>A0A7W6BPY6_9HYPH</name>
<keyword evidence="2" id="KW-1185">Reference proteome</keyword>
<evidence type="ECO:0008006" key="3">
    <source>
        <dbReference type="Google" id="ProtNLM"/>
    </source>
</evidence>
<proteinExistence type="predicted"/>
<evidence type="ECO:0000313" key="2">
    <source>
        <dbReference type="Proteomes" id="UP000531216"/>
    </source>
</evidence>
<reference evidence="1 2" key="1">
    <citation type="submission" date="2020-08" db="EMBL/GenBank/DDBJ databases">
        <title>Genomic Encyclopedia of Type Strains, Phase IV (KMG-IV): sequencing the most valuable type-strain genomes for metagenomic binning, comparative biology and taxonomic classification.</title>
        <authorList>
            <person name="Goeker M."/>
        </authorList>
    </citation>
    <scope>NUCLEOTIDE SEQUENCE [LARGE SCALE GENOMIC DNA]</scope>
    <source>
        <strain evidence="1 2">DSM 25024</strain>
    </source>
</reference>
<dbReference type="EMBL" id="JACIDO010000003">
    <property type="protein sequence ID" value="MBB3935903.1"/>
    <property type="molecule type" value="Genomic_DNA"/>
</dbReference>
<sequence>MAARGVLRTVAGGSHLFYCPGCRGMHRVGPGWSFNGDYDRPTFQPSVLVQGVEDLTDEEHGRVMAGEAVAPRPFVCHSFVTDGRIQFLTDSTHALAGQTVDLAPAGGET</sequence>
<dbReference type="Proteomes" id="UP000531216">
    <property type="component" value="Unassembled WGS sequence"/>
</dbReference>
<dbReference type="OrthoDB" id="5196042at2"/>
<evidence type="ECO:0000313" key="1">
    <source>
        <dbReference type="EMBL" id="MBB3935903.1"/>
    </source>
</evidence>
<dbReference type="AlphaFoldDB" id="A0A7W6BPY6"/>
<dbReference type="Pfam" id="PF20137">
    <property type="entry name" value="BubE"/>
    <property type="match status" value="1"/>
</dbReference>